<evidence type="ECO:0000259" key="5">
    <source>
        <dbReference type="PROSITE" id="PS50222"/>
    </source>
</evidence>
<feature type="region of interest" description="Disordered" evidence="4">
    <location>
        <begin position="94"/>
        <end position="177"/>
    </location>
</feature>
<feature type="compositionally biased region" description="Basic and acidic residues" evidence="4">
    <location>
        <begin position="444"/>
        <end position="454"/>
    </location>
</feature>
<dbReference type="InterPro" id="IPR011011">
    <property type="entry name" value="Znf_FYVE_PHD"/>
</dbReference>
<keyword evidence="1" id="KW-0479">Metal-binding</keyword>
<dbReference type="PROSITE" id="PS50222">
    <property type="entry name" value="EF_HAND_2"/>
    <property type="match status" value="1"/>
</dbReference>
<sequence length="533" mass="59538">MPPALRPSKARSSHGFGSISPRPPLQHCVAVTQPSGHILGASSLARWCSIAPKDLSAFPTPRRAMGVLMSRRQTVEKVQKVSLAVSAFKDGLREQPAARRRAEAGGTRRGTLEQTVQEGEEEAPAGPSQPEEGSASKAAWERLRDGRGVEPEEFDRANRFTPPAFIRPQRELHDDEPPDISLEQREQILNDEMCEICEVWTAESLFPCRVCSRVYHDGCLRRMGYLQNDSAVEVTETAHTETGWSCYYCDNLNLLLTEEEMYSLMETLRQCKIIPDTCLTLDDFLHYKHLVHKQQFEQPMGEAQEEAATLQFSALDPDKKGHVEWPDFLSHESIQLLQKLRPQNSLLRLLTAKERERARAAFLALDQDGDGFIGEGECHKARHSWFRKHQKETPSCNVRYRDTFPEGRTSLGEGVVGITGTLPSSLQHQPRGTHVGEQPRQQRQRQEPGEDAAGRRAGGRPARRLARLPAGQRRLHPGRPPQQRRRPPAATRLAPTRPGAILAGDAFPHGREGKGRKSPVAMATRPATPTPIG</sequence>
<dbReference type="InterPro" id="IPR031946">
    <property type="entry name" value="KIAA1045_Zf_RING"/>
</dbReference>
<evidence type="ECO:0000256" key="3">
    <source>
        <dbReference type="ARBA" id="ARBA00022833"/>
    </source>
</evidence>
<protein>
    <submittedName>
        <fullName evidence="6">PHD finger protein 24</fullName>
    </submittedName>
</protein>
<dbReference type="GO" id="GO:0005634">
    <property type="term" value="C:nucleus"/>
    <property type="evidence" value="ECO:0007669"/>
    <property type="project" value="TreeGrafter"/>
</dbReference>
<reference evidence="6" key="1">
    <citation type="submission" date="2018-09" db="EMBL/GenBank/DDBJ databases">
        <title>Common duck and Muscovy duck high density SNP chip.</title>
        <authorList>
            <person name="Vignal A."/>
            <person name="Thebault N."/>
            <person name="Warren W.C."/>
        </authorList>
    </citation>
    <scope>NUCLEOTIDE SEQUENCE [LARGE SCALE GENOMIC DNA]</scope>
</reference>
<reference evidence="6" key="2">
    <citation type="submission" date="2025-08" db="UniProtKB">
        <authorList>
            <consortium name="Ensembl"/>
        </authorList>
    </citation>
    <scope>IDENTIFICATION</scope>
</reference>
<dbReference type="AlphaFoldDB" id="A0A8C3CL01"/>
<dbReference type="Ensembl" id="ENSCMMT00000022551.1">
    <property type="protein sequence ID" value="ENSCMMP00000020562.1"/>
    <property type="gene ID" value="ENSCMMG00000012941.1"/>
</dbReference>
<name>A0A8C3CL01_CAIMO</name>
<dbReference type="Proteomes" id="UP000694556">
    <property type="component" value="Chromosome Z"/>
</dbReference>
<organism evidence="6 7">
    <name type="scientific">Cairina moschata</name>
    <name type="common">Muscovy duck</name>
    <dbReference type="NCBI Taxonomy" id="8855"/>
    <lineage>
        <taxon>Eukaryota</taxon>
        <taxon>Metazoa</taxon>
        <taxon>Chordata</taxon>
        <taxon>Craniata</taxon>
        <taxon>Vertebrata</taxon>
        <taxon>Euteleostomi</taxon>
        <taxon>Archelosauria</taxon>
        <taxon>Archosauria</taxon>
        <taxon>Dinosauria</taxon>
        <taxon>Saurischia</taxon>
        <taxon>Theropoda</taxon>
        <taxon>Coelurosauria</taxon>
        <taxon>Aves</taxon>
        <taxon>Neognathae</taxon>
        <taxon>Galloanserae</taxon>
        <taxon>Anseriformes</taxon>
        <taxon>Anatidae</taxon>
        <taxon>Anatinae</taxon>
        <taxon>Cairina</taxon>
    </lineage>
</organism>
<dbReference type="InterPro" id="IPR002048">
    <property type="entry name" value="EF_hand_dom"/>
</dbReference>
<evidence type="ECO:0000256" key="1">
    <source>
        <dbReference type="ARBA" id="ARBA00022723"/>
    </source>
</evidence>
<reference evidence="6" key="3">
    <citation type="submission" date="2025-09" db="UniProtKB">
        <authorList>
            <consortium name="Ensembl"/>
        </authorList>
    </citation>
    <scope>IDENTIFICATION</scope>
</reference>
<feature type="region of interest" description="Disordered" evidence="4">
    <location>
        <begin position="1"/>
        <end position="23"/>
    </location>
</feature>
<dbReference type="InterPro" id="IPR011992">
    <property type="entry name" value="EF-hand-dom_pair"/>
</dbReference>
<dbReference type="GO" id="GO:0003714">
    <property type="term" value="F:transcription corepressor activity"/>
    <property type="evidence" value="ECO:0007669"/>
    <property type="project" value="TreeGrafter"/>
</dbReference>
<dbReference type="GO" id="GO:0005737">
    <property type="term" value="C:cytoplasm"/>
    <property type="evidence" value="ECO:0007669"/>
    <property type="project" value="TreeGrafter"/>
</dbReference>
<dbReference type="Gene3D" id="3.30.40.10">
    <property type="entry name" value="Zinc/RING finger domain, C3HC4 (zinc finger)"/>
    <property type="match status" value="1"/>
</dbReference>
<dbReference type="InterPro" id="IPR013083">
    <property type="entry name" value="Znf_RING/FYVE/PHD"/>
</dbReference>
<feature type="compositionally biased region" description="Polar residues" evidence="4">
    <location>
        <begin position="421"/>
        <end position="430"/>
    </location>
</feature>
<feature type="region of interest" description="Disordered" evidence="4">
    <location>
        <begin position="405"/>
        <end position="533"/>
    </location>
</feature>
<dbReference type="PANTHER" id="PTHR46453:SF4">
    <property type="entry name" value="PHD FINGER PROTEIN 24"/>
    <property type="match status" value="1"/>
</dbReference>
<dbReference type="Pfam" id="PF16744">
    <property type="entry name" value="zf-RING_15"/>
    <property type="match status" value="1"/>
</dbReference>
<evidence type="ECO:0000256" key="2">
    <source>
        <dbReference type="ARBA" id="ARBA00022771"/>
    </source>
</evidence>
<dbReference type="GO" id="GO:0005509">
    <property type="term" value="F:calcium ion binding"/>
    <property type="evidence" value="ECO:0007669"/>
    <property type="project" value="InterPro"/>
</dbReference>
<dbReference type="SUPFAM" id="SSF57903">
    <property type="entry name" value="FYVE/PHD zinc finger"/>
    <property type="match status" value="1"/>
</dbReference>
<feature type="compositionally biased region" description="Basic residues" evidence="4">
    <location>
        <begin position="473"/>
        <end position="487"/>
    </location>
</feature>
<dbReference type="Gene3D" id="1.10.238.10">
    <property type="entry name" value="EF-hand"/>
    <property type="match status" value="1"/>
</dbReference>
<feature type="compositionally biased region" description="Basic and acidic residues" evidence="4">
    <location>
        <begin position="139"/>
        <end position="158"/>
    </location>
</feature>
<feature type="domain" description="EF-hand" evidence="5">
    <location>
        <begin position="353"/>
        <end position="388"/>
    </location>
</feature>
<proteinExistence type="predicted"/>
<feature type="compositionally biased region" description="Low complexity" evidence="4">
    <location>
        <begin position="488"/>
        <end position="500"/>
    </location>
</feature>
<evidence type="ECO:0000313" key="7">
    <source>
        <dbReference type="Proteomes" id="UP000694556"/>
    </source>
</evidence>
<feature type="compositionally biased region" description="Basic and acidic residues" evidence="4">
    <location>
        <begin position="94"/>
        <end position="103"/>
    </location>
</feature>
<feature type="compositionally biased region" description="Basic residues" evidence="4">
    <location>
        <begin position="457"/>
        <end position="466"/>
    </location>
</feature>
<dbReference type="PANTHER" id="PTHR46453">
    <property type="entry name" value="PROTEIN KINASE C-BINDING PROTEIN 1"/>
    <property type="match status" value="1"/>
</dbReference>
<dbReference type="SUPFAM" id="SSF47473">
    <property type="entry name" value="EF-hand"/>
    <property type="match status" value="1"/>
</dbReference>
<accession>A0A8C3CL01</accession>
<evidence type="ECO:0000313" key="6">
    <source>
        <dbReference type="Ensembl" id="ENSCMMP00000020562.1"/>
    </source>
</evidence>
<keyword evidence="3" id="KW-0862">Zinc</keyword>
<keyword evidence="7" id="KW-1185">Reference proteome</keyword>
<evidence type="ECO:0000256" key="4">
    <source>
        <dbReference type="SAM" id="MobiDB-lite"/>
    </source>
</evidence>
<dbReference type="GO" id="GO:0008270">
    <property type="term" value="F:zinc ion binding"/>
    <property type="evidence" value="ECO:0007669"/>
    <property type="project" value="UniProtKB-KW"/>
</dbReference>
<keyword evidence="2" id="KW-0863">Zinc-finger</keyword>